<gene>
    <name evidence="2" type="ORF">Q783_05420</name>
</gene>
<organism evidence="2 3">
    <name type="scientific">Carnobacterium inhibens subsp. gilichinskyi</name>
    <dbReference type="NCBI Taxonomy" id="1266845"/>
    <lineage>
        <taxon>Bacteria</taxon>
        <taxon>Bacillati</taxon>
        <taxon>Bacillota</taxon>
        <taxon>Bacilli</taxon>
        <taxon>Lactobacillales</taxon>
        <taxon>Carnobacteriaceae</taxon>
        <taxon>Carnobacterium</taxon>
    </lineage>
</organism>
<dbReference type="KEGG" id="caw:Q783_05420"/>
<reference evidence="2 3" key="1">
    <citation type="journal article" date="2013" name="Genome Announc.">
        <title>Complete Genome Sequence of Carnobacterium gilichinskyi Strain WN1359T (DSM 27470T).</title>
        <authorList>
            <person name="Leonard M.T."/>
            <person name="Panayotova N."/>
            <person name="Farmerie W.G."/>
            <person name="Triplett E.W."/>
            <person name="Nicholson W.L."/>
        </authorList>
    </citation>
    <scope>NUCLEOTIDE SEQUENCE [LARGE SCALE GENOMIC DNA]</scope>
    <source>
        <strain evidence="2 3">WN1359</strain>
    </source>
</reference>
<evidence type="ECO:0000313" key="2">
    <source>
        <dbReference type="EMBL" id="AGY81723.1"/>
    </source>
</evidence>
<dbReference type="RefSeq" id="WP_023177945.1">
    <property type="nucleotide sequence ID" value="NC_022606.1"/>
</dbReference>
<protein>
    <submittedName>
        <fullName evidence="2">Uncharacterized protein</fullName>
    </submittedName>
</protein>
<dbReference type="EMBL" id="CP006812">
    <property type="protein sequence ID" value="AGY81723.1"/>
    <property type="molecule type" value="Genomic_DNA"/>
</dbReference>
<dbReference type="STRING" id="1266845.Q783_05420"/>
<dbReference type="Proteomes" id="UP000017469">
    <property type="component" value="Chromosome"/>
</dbReference>
<sequence>MKITKISIIIAILIGIVFLFIIPSAKQTLYFWPLIIIVNVIRIWEMAVKKDTNDQTKN</sequence>
<proteinExistence type="predicted"/>
<evidence type="ECO:0000256" key="1">
    <source>
        <dbReference type="SAM" id="Phobius"/>
    </source>
</evidence>
<accession>U5SCB5</accession>
<feature type="transmembrane region" description="Helical" evidence="1">
    <location>
        <begin position="30"/>
        <end position="48"/>
    </location>
</feature>
<keyword evidence="1" id="KW-0812">Transmembrane</keyword>
<name>U5SCB5_9LACT</name>
<feature type="transmembrane region" description="Helical" evidence="1">
    <location>
        <begin position="7"/>
        <end position="24"/>
    </location>
</feature>
<evidence type="ECO:0000313" key="3">
    <source>
        <dbReference type="Proteomes" id="UP000017469"/>
    </source>
</evidence>
<dbReference type="AlphaFoldDB" id="U5SCB5"/>
<dbReference type="HOGENOM" id="CLU_210834_0_0_9"/>
<keyword evidence="1" id="KW-0472">Membrane</keyword>
<keyword evidence="1" id="KW-1133">Transmembrane helix</keyword>